<protein>
    <submittedName>
        <fullName evidence="2">Uncharacterized protein</fullName>
    </submittedName>
</protein>
<feature type="compositionally biased region" description="Basic and acidic residues" evidence="1">
    <location>
        <begin position="1"/>
        <end position="10"/>
    </location>
</feature>
<evidence type="ECO:0000313" key="2">
    <source>
        <dbReference type="EMBL" id="EPB77317.1"/>
    </source>
</evidence>
<keyword evidence="3" id="KW-1185">Reference proteome</keyword>
<proteinExistence type="predicted"/>
<dbReference type="AlphaFoldDB" id="A0A0D6MB12"/>
<gene>
    <name evidence="2" type="ORF">ANCCEY_03614</name>
</gene>
<reference evidence="2 3" key="1">
    <citation type="submission" date="2013-05" db="EMBL/GenBank/DDBJ databases">
        <title>Draft genome of the parasitic nematode Anyclostoma ceylanicum.</title>
        <authorList>
            <person name="Mitreva M."/>
        </authorList>
    </citation>
    <scope>NUCLEOTIDE SEQUENCE [LARGE SCALE GENOMIC DNA]</scope>
</reference>
<sequence length="91" mass="10471">MEMKRSERANFKCVRSTRTGGGHAGQPRPATERRVMPEGRCHAVESPHPALDPLAQRLRASMRRRESLQRRAADRIQRERRNVVVFRPAVS</sequence>
<evidence type="ECO:0000313" key="3">
    <source>
        <dbReference type="Proteomes" id="UP000054495"/>
    </source>
</evidence>
<organism evidence="2 3">
    <name type="scientific">Ancylostoma ceylanicum</name>
    <dbReference type="NCBI Taxonomy" id="53326"/>
    <lineage>
        <taxon>Eukaryota</taxon>
        <taxon>Metazoa</taxon>
        <taxon>Ecdysozoa</taxon>
        <taxon>Nematoda</taxon>
        <taxon>Chromadorea</taxon>
        <taxon>Rhabditida</taxon>
        <taxon>Rhabditina</taxon>
        <taxon>Rhabditomorpha</taxon>
        <taxon>Strongyloidea</taxon>
        <taxon>Ancylostomatidae</taxon>
        <taxon>Ancylostomatinae</taxon>
        <taxon>Ancylostoma</taxon>
    </lineage>
</organism>
<accession>A0A0D6MB12</accession>
<dbReference type="EMBL" id="KE124840">
    <property type="protein sequence ID" value="EPB77317.1"/>
    <property type="molecule type" value="Genomic_DNA"/>
</dbReference>
<evidence type="ECO:0000256" key="1">
    <source>
        <dbReference type="SAM" id="MobiDB-lite"/>
    </source>
</evidence>
<name>A0A0D6MB12_9BILA</name>
<feature type="region of interest" description="Disordered" evidence="1">
    <location>
        <begin position="1"/>
        <end position="33"/>
    </location>
</feature>
<dbReference type="Proteomes" id="UP000054495">
    <property type="component" value="Unassembled WGS sequence"/>
</dbReference>